<evidence type="ECO:0000313" key="2">
    <source>
        <dbReference type="Proteomes" id="UP001213015"/>
    </source>
</evidence>
<dbReference type="AlphaFoldDB" id="A0AAP3M357"/>
<gene>
    <name evidence="1" type="ORF">L2422_01370</name>
</gene>
<name>A0AAP3M357_9LACO</name>
<evidence type="ECO:0000313" key="1">
    <source>
        <dbReference type="EMBL" id="MCZ3844174.1"/>
    </source>
</evidence>
<dbReference type="EMBL" id="JAKHLF010000001">
    <property type="protein sequence ID" value="MCZ3844174.1"/>
    <property type="molecule type" value="Genomic_DNA"/>
</dbReference>
<comment type="caution">
    <text evidence="1">The sequence shown here is derived from an EMBL/GenBank/DDBJ whole genome shotgun (WGS) entry which is preliminary data.</text>
</comment>
<organism evidence="1 2">
    <name type="scientific">Lactobacillus mulieris</name>
    <dbReference type="NCBI Taxonomy" id="2508708"/>
    <lineage>
        <taxon>Bacteria</taxon>
        <taxon>Bacillati</taxon>
        <taxon>Bacillota</taxon>
        <taxon>Bacilli</taxon>
        <taxon>Lactobacillales</taxon>
        <taxon>Lactobacillaceae</taxon>
        <taxon>Lactobacillus</taxon>
    </lineage>
</organism>
<sequence length="162" mass="17605">MAEEQTQTQEVKDTNIKQEDGMYHYYISTATRGGDITCQAFITDKKLENNLYPIVVTPIDSSLENPVFNWTTLTWVEVDAATLNAKIASVIEDVQALTKSVTTIQTQNQETTKENAQITKTLDGLNANMGALTSMMSMISSKLTPTASSATTAATTNEGGQN</sequence>
<dbReference type="RefSeq" id="WP_265669164.1">
    <property type="nucleotide sequence ID" value="NZ_JAKHKO010000001.1"/>
</dbReference>
<protein>
    <submittedName>
        <fullName evidence="1">Uncharacterized protein</fullName>
    </submittedName>
</protein>
<proteinExistence type="predicted"/>
<reference evidence="1" key="1">
    <citation type="submission" date="2022-01" db="EMBL/GenBank/DDBJ databases">
        <title>VMRC isolate genome collection.</title>
        <authorList>
            <person name="France M."/>
            <person name="Rutt L."/>
            <person name="Humphrys M."/>
            <person name="Ravel J."/>
        </authorList>
    </citation>
    <scope>NUCLEOTIDE SEQUENCE</scope>
    <source>
        <strain evidence="1">C0127B5</strain>
    </source>
</reference>
<accession>A0AAP3M357</accession>
<dbReference type="Proteomes" id="UP001213015">
    <property type="component" value="Unassembled WGS sequence"/>
</dbReference>